<accession>A0A8S9RYX0</accession>
<evidence type="ECO:0000313" key="1">
    <source>
        <dbReference type="EMBL" id="KAF3585766.1"/>
    </source>
</evidence>
<comment type="caution">
    <text evidence="1">The sequence shown here is derived from an EMBL/GenBank/DDBJ whole genome shotgun (WGS) entry which is preliminary data.</text>
</comment>
<reference evidence="1" key="1">
    <citation type="submission" date="2019-12" db="EMBL/GenBank/DDBJ databases">
        <title>Genome sequencing and annotation of Brassica cretica.</title>
        <authorList>
            <person name="Studholme D.J."/>
            <person name="Sarris P."/>
        </authorList>
    </citation>
    <scope>NUCLEOTIDE SEQUENCE</scope>
    <source>
        <strain evidence="1">PFS-109/04</strain>
        <tissue evidence="1">Leaf</tissue>
    </source>
</reference>
<dbReference type="EMBL" id="QGKX02000088">
    <property type="protein sequence ID" value="KAF3585766.1"/>
    <property type="molecule type" value="Genomic_DNA"/>
</dbReference>
<name>A0A8S9RYX0_BRACR</name>
<sequence>MLKFSLRAMVEKMSGSACGLRRLFAGSGLSVLVDFSGLIRVSLWCRRRPILLLCVVKRAPEDITTSVGGGGESLAWSNAHKGYGVQSEMWSSMASLWLIDVSYRFGPPMWSLAVNLLWFSLEATDVAVLRLVPRVVVMSSVG</sequence>
<organism evidence="1 2">
    <name type="scientific">Brassica cretica</name>
    <name type="common">Mustard</name>
    <dbReference type="NCBI Taxonomy" id="69181"/>
    <lineage>
        <taxon>Eukaryota</taxon>
        <taxon>Viridiplantae</taxon>
        <taxon>Streptophyta</taxon>
        <taxon>Embryophyta</taxon>
        <taxon>Tracheophyta</taxon>
        <taxon>Spermatophyta</taxon>
        <taxon>Magnoliopsida</taxon>
        <taxon>eudicotyledons</taxon>
        <taxon>Gunneridae</taxon>
        <taxon>Pentapetalae</taxon>
        <taxon>rosids</taxon>
        <taxon>malvids</taxon>
        <taxon>Brassicales</taxon>
        <taxon>Brassicaceae</taxon>
        <taxon>Brassiceae</taxon>
        <taxon>Brassica</taxon>
    </lineage>
</organism>
<evidence type="ECO:0000313" key="2">
    <source>
        <dbReference type="Proteomes" id="UP000712600"/>
    </source>
</evidence>
<dbReference type="Proteomes" id="UP000712600">
    <property type="component" value="Unassembled WGS sequence"/>
</dbReference>
<proteinExistence type="predicted"/>
<dbReference type="AlphaFoldDB" id="A0A8S9RYX0"/>
<gene>
    <name evidence="1" type="ORF">F2Q69_00030201</name>
</gene>
<protein>
    <submittedName>
        <fullName evidence="1">Uncharacterized protein</fullName>
    </submittedName>
</protein>